<evidence type="ECO:0000313" key="3">
    <source>
        <dbReference type="EMBL" id="CAE7615312.1"/>
    </source>
</evidence>
<gene>
    <name evidence="3" type="primary">ABCB27</name>
    <name evidence="3" type="ORF">SNAT2548_LOCUS34978</name>
</gene>
<dbReference type="SMART" id="SM00316">
    <property type="entry name" value="S1"/>
    <property type="match status" value="3"/>
</dbReference>
<keyword evidence="4" id="KW-1185">Reference proteome</keyword>
<reference evidence="3" key="1">
    <citation type="submission" date="2021-02" db="EMBL/GenBank/DDBJ databases">
        <authorList>
            <person name="Dougan E. K."/>
            <person name="Rhodes N."/>
            <person name="Thang M."/>
            <person name="Chan C."/>
        </authorList>
    </citation>
    <scope>NUCLEOTIDE SEQUENCE</scope>
</reference>
<sequence length="429" mass="47130">MEKGEKGEKGGKGGKGGKGDKGEKAEKGEGKGKRRPASRGRPKAEEPGAPPRRSSSAPSRPREEPAAQKPRPRRASSTASRGRRPPRTDRPRANWGHPEGKKFDDLDVDSRVDGVVVNVGDFGVFIDIGYEQNVILAVPRRFWRRFRRGDVLEDMEVVSVDLDLRRSTVTVADVEEVLKPSRIPLEELQEGSYLNGVVDTKNQYGVFVNVGCDGCHGKLQLPRFLANQLVRGQVLRDLCVATVDLELKRVRLIMDDVEGAIADQELVSLATLMADAEKDKDPKKPKPAPLDQVEQPKPKASPKAKENRAPKAKSQKAEKAEAPDEAKDEEGPQLEPGDLVDGVVVSINSKGVWVSIGGKKKAILEVPADLKGEFRRGDTVQGMRVEEVNEDGNPVLSMDDPELEVEETNHRRTRNKPKGKAKGKSNRRA</sequence>
<dbReference type="OrthoDB" id="6500128at2759"/>
<dbReference type="InterPro" id="IPR003029">
    <property type="entry name" value="S1_domain"/>
</dbReference>
<dbReference type="SUPFAM" id="SSF50249">
    <property type="entry name" value="Nucleic acid-binding proteins"/>
    <property type="match status" value="2"/>
</dbReference>
<feature type="compositionally biased region" description="Basic and acidic residues" evidence="1">
    <location>
        <begin position="86"/>
        <end position="105"/>
    </location>
</feature>
<dbReference type="AlphaFoldDB" id="A0A812VFS8"/>
<dbReference type="EMBL" id="CAJNDS010002840">
    <property type="protein sequence ID" value="CAE7615312.1"/>
    <property type="molecule type" value="Genomic_DNA"/>
</dbReference>
<dbReference type="InterPro" id="IPR050437">
    <property type="entry name" value="Ribos_protein_bS1-like"/>
</dbReference>
<feature type="compositionally biased region" description="Basic residues" evidence="1">
    <location>
        <begin position="411"/>
        <end position="429"/>
    </location>
</feature>
<accession>A0A812VFS8</accession>
<dbReference type="Gene3D" id="2.40.50.140">
    <property type="entry name" value="Nucleic acid-binding proteins"/>
    <property type="match status" value="1"/>
</dbReference>
<dbReference type="InterPro" id="IPR012340">
    <property type="entry name" value="NA-bd_OB-fold"/>
</dbReference>
<name>A0A812VFS8_9DINO</name>
<dbReference type="GO" id="GO:0006412">
    <property type="term" value="P:translation"/>
    <property type="evidence" value="ECO:0007669"/>
    <property type="project" value="TreeGrafter"/>
</dbReference>
<organism evidence="3 4">
    <name type="scientific">Symbiodinium natans</name>
    <dbReference type="NCBI Taxonomy" id="878477"/>
    <lineage>
        <taxon>Eukaryota</taxon>
        <taxon>Sar</taxon>
        <taxon>Alveolata</taxon>
        <taxon>Dinophyceae</taxon>
        <taxon>Suessiales</taxon>
        <taxon>Symbiodiniaceae</taxon>
        <taxon>Symbiodinium</taxon>
    </lineage>
</organism>
<feature type="compositionally biased region" description="Basic and acidic residues" evidence="1">
    <location>
        <begin position="303"/>
        <end position="325"/>
    </location>
</feature>
<feature type="compositionally biased region" description="Basic residues" evidence="1">
    <location>
        <begin position="32"/>
        <end position="41"/>
    </location>
</feature>
<feature type="compositionally biased region" description="Basic and acidic residues" evidence="1">
    <location>
        <begin position="1"/>
        <end position="31"/>
    </location>
</feature>
<feature type="domain" description="S1 motif" evidence="2">
    <location>
        <begin position="337"/>
        <end position="399"/>
    </location>
</feature>
<proteinExistence type="predicted"/>
<feature type="region of interest" description="Disordered" evidence="1">
    <location>
        <begin position="388"/>
        <end position="429"/>
    </location>
</feature>
<dbReference type="PROSITE" id="PS50126">
    <property type="entry name" value="S1"/>
    <property type="match status" value="1"/>
</dbReference>
<dbReference type="GO" id="GO:0003735">
    <property type="term" value="F:structural constituent of ribosome"/>
    <property type="evidence" value="ECO:0007669"/>
    <property type="project" value="TreeGrafter"/>
</dbReference>
<dbReference type="Proteomes" id="UP000604046">
    <property type="component" value="Unassembled WGS sequence"/>
</dbReference>
<comment type="caution">
    <text evidence="3">The sequence shown here is derived from an EMBL/GenBank/DDBJ whole genome shotgun (WGS) entry which is preliminary data.</text>
</comment>
<dbReference type="GO" id="GO:0003729">
    <property type="term" value="F:mRNA binding"/>
    <property type="evidence" value="ECO:0007669"/>
    <property type="project" value="TreeGrafter"/>
</dbReference>
<feature type="region of interest" description="Disordered" evidence="1">
    <location>
        <begin position="1"/>
        <end position="105"/>
    </location>
</feature>
<dbReference type="PANTHER" id="PTHR10724">
    <property type="entry name" value="30S RIBOSOMAL PROTEIN S1"/>
    <property type="match status" value="1"/>
</dbReference>
<evidence type="ECO:0000259" key="2">
    <source>
        <dbReference type="PROSITE" id="PS50126"/>
    </source>
</evidence>
<evidence type="ECO:0000256" key="1">
    <source>
        <dbReference type="SAM" id="MobiDB-lite"/>
    </source>
</evidence>
<evidence type="ECO:0000313" key="4">
    <source>
        <dbReference type="Proteomes" id="UP000604046"/>
    </source>
</evidence>
<protein>
    <submittedName>
        <fullName evidence="3">ABCB27 protein</fullName>
    </submittedName>
</protein>
<feature type="region of interest" description="Disordered" evidence="1">
    <location>
        <begin position="277"/>
        <end position="338"/>
    </location>
</feature>